<reference evidence="6" key="2">
    <citation type="journal article" date="2014" name="ISME J.">
        <title>Microbial stratification in low pH oxic and suboxic macroscopic growths along an acid mine drainage.</title>
        <authorList>
            <person name="Mendez-Garcia C."/>
            <person name="Mesa V."/>
            <person name="Sprenger R.R."/>
            <person name="Richter M."/>
            <person name="Diez M.S."/>
            <person name="Solano J."/>
            <person name="Bargiela R."/>
            <person name="Golyshina O.V."/>
            <person name="Manteca A."/>
            <person name="Ramos J.L."/>
            <person name="Gallego J.R."/>
            <person name="Llorente I."/>
            <person name="Martins Dos Santos V.A."/>
            <person name="Jensen O.N."/>
            <person name="Pelaez A.I."/>
            <person name="Sanchez J."/>
            <person name="Ferrer M."/>
        </authorList>
    </citation>
    <scope>NUCLEOTIDE SEQUENCE</scope>
</reference>
<dbReference type="GO" id="GO:0009330">
    <property type="term" value="C:DNA topoisomerase type II (double strand cut, ATP-hydrolyzing) complex"/>
    <property type="evidence" value="ECO:0007669"/>
    <property type="project" value="TreeGrafter"/>
</dbReference>
<keyword evidence="3" id="KW-0238">DNA-binding</keyword>
<accession>T1B6Y0</accession>
<feature type="domain" description="Topo IIA-type catalytic" evidence="5">
    <location>
        <begin position="1"/>
        <end position="42"/>
    </location>
</feature>
<dbReference type="PANTHER" id="PTHR43493:SF5">
    <property type="entry name" value="DNA GYRASE SUBUNIT A, CHLOROPLASTIC_MITOCHONDRIAL"/>
    <property type="match status" value="1"/>
</dbReference>
<dbReference type="GO" id="GO:0003918">
    <property type="term" value="F:DNA topoisomerase type II (double strand cut, ATP-hydrolyzing) activity"/>
    <property type="evidence" value="ECO:0007669"/>
    <property type="project" value="InterPro"/>
</dbReference>
<dbReference type="EC" id="5.99.1.-" evidence="6"/>
<dbReference type="GO" id="GO:0005737">
    <property type="term" value="C:cytoplasm"/>
    <property type="evidence" value="ECO:0007669"/>
    <property type="project" value="TreeGrafter"/>
</dbReference>
<evidence type="ECO:0000256" key="1">
    <source>
        <dbReference type="ARBA" id="ARBA00008263"/>
    </source>
</evidence>
<dbReference type="InterPro" id="IPR050220">
    <property type="entry name" value="Type_II_DNA_Topoisomerases"/>
</dbReference>
<dbReference type="PROSITE" id="PS52040">
    <property type="entry name" value="TOPO_IIA"/>
    <property type="match status" value="1"/>
</dbReference>
<evidence type="ECO:0000259" key="5">
    <source>
        <dbReference type="PROSITE" id="PS52040"/>
    </source>
</evidence>
<dbReference type="InterPro" id="IPR013758">
    <property type="entry name" value="Topo_IIA_A/C_ab"/>
</dbReference>
<evidence type="ECO:0000256" key="2">
    <source>
        <dbReference type="ARBA" id="ARBA00023029"/>
    </source>
</evidence>
<sequence length="42" mass="4865">MRYTEARLSPLAEEMLQDIESETVDWSDNFDGTLHEPRVVPS</sequence>
<evidence type="ECO:0000256" key="4">
    <source>
        <dbReference type="ARBA" id="ARBA00023235"/>
    </source>
</evidence>
<feature type="non-terminal residue" evidence="6">
    <location>
        <position position="42"/>
    </location>
</feature>
<dbReference type="Pfam" id="PF00521">
    <property type="entry name" value="DNA_topoisoIV"/>
    <property type="match status" value="1"/>
</dbReference>
<name>T1B6Y0_9ZZZZ</name>
<dbReference type="PANTHER" id="PTHR43493">
    <property type="entry name" value="DNA GYRASE/TOPOISOMERASE SUBUNIT A"/>
    <property type="match status" value="1"/>
</dbReference>
<evidence type="ECO:0000313" key="6">
    <source>
        <dbReference type="EMBL" id="EQD49975.1"/>
    </source>
</evidence>
<comment type="similarity">
    <text evidence="1">Belongs to the type II topoisomerase GyrA/ParC subunit family.</text>
</comment>
<dbReference type="InterPro" id="IPR013760">
    <property type="entry name" value="Topo_IIA-like_dom_sf"/>
</dbReference>
<dbReference type="SUPFAM" id="SSF56719">
    <property type="entry name" value="Type II DNA topoisomerase"/>
    <property type="match status" value="1"/>
</dbReference>
<dbReference type="AlphaFoldDB" id="T1B6Y0"/>
<dbReference type="InterPro" id="IPR002205">
    <property type="entry name" value="Topo_IIA_dom_A"/>
</dbReference>
<comment type="caution">
    <text evidence="6">The sequence shown here is derived from an EMBL/GenBank/DDBJ whole genome shotgun (WGS) entry which is preliminary data.</text>
</comment>
<reference evidence="6" key="1">
    <citation type="submission" date="2013-08" db="EMBL/GenBank/DDBJ databases">
        <authorList>
            <person name="Mendez C."/>
            <person name="Richter M."/>
            <person name="Ferrer M."/>
            <person name="Sanchez J."/>
        </authorList>
    </citation>
    <scope>NUCLEOTIDE SEQUENCE</scope>
</reference>
<proteinExistence type="inferred from homology"/>
<dbReference type="GO" id="GO:0003677">
    <property type="term" value="F:DNA binding"/>
    <property type="evidence" value="ECO:0007669"/>
    <property type="project" value="UniProtKB-KW"/>
</dbReference>
<dbReference type="GO" id="GO:0005524">
    <property type="term" value="F:ATP binding"/>
    <property type="evidence" value="ECO:0007669"/>
    <property type="project" value="InterPro"/>
</dbReference>
<organism evidence="6">
    <name type="scientific">mine drainage metagenome</name>
    <dbReference type="NCBI Taxonomy" id="410659"/>
    <lineage>
        <taxon>unclassified sequences</taxon>
        <taxon>metagenomes</taxon>
        <taxon>ecological metagenomes</taxon>
    </lineage>
</organism>
<dbReference type="Gene3D" id="3.90.199.10">
    <property type="entry name" value="Topoisomerase II, domain 5"/>
    <property type="match status" value="1"/>
</dbReference>
<keyword evidence="2" id="KW-0799">Topoisomerase</keyword>
<keyword evidence="4 6" id="KW-0413">Isomerase</keyword>
<gene>
    <name evidence="6" type="ORF">B1B_11396</name>
</gene>
<dbReference type="EMBL" id="AUZY01007399">
    <property type="protein sequence ID" value="EQD49975.1"/>
    <property type="molecule type" value="Genomic_DNA"/>
</dbReference>
<dbReference type="GO" id="GO:0006265">
    <property type="term" value="P:DNA topological change"/>
    <property type="evidence" value="ECO:0007669"/>
    <property type="project" value="InterPro"/>
</dbReference>
<protein>
    <submittedName>
        <fullName evidence="6">Protein containing DNA topoisomerase, type IIA, subunit A or</fullName>
        <ecNumber evidence="6">5.99.1.-</ecNumber>
    </submittedName>
</protein>
<evidence type="ECO:0000256" key="3">
    <source>
        <dbReference type="ARBA" id="ARBA00023125"/>
    </source>
</evidence>